<dbReference type="PANTHER" id="PTHR35186:SF4">
    <property type="entry name" value="PRION-INHIBITION AND PROPAGATION HELO DOMAIN-CONTAINING PROTEIN"/>
    <property type="match status" value="1"/>
</dbReference>
<proteinExistence type="predicted"/>
<name>A0AAN6Y6Y7_9PEZI</name>
<evidence type="ECO:0000313" key="3">
    <source>
        <dbReference type="EMBL" id="KAK4213298.1"/>
    </source>
</evidence>
<evidence type="ECO:0000256" key="1">
    <source>
        <dbReference type="SAM" id="SignalP"/>
    </source>
</evidence>
<feature type="domain" description="DUF7580" evidence="2">
    <location>
        <begin position="353"/>
        <end position="622"/>
    </location>
</feature>
<dbReference type="InterPro" id="IPR056002">
    <property type="entry name" value="DUF7580"/>
</dbReference>
<keyword evidence="1" id="KW-0732">Signal</keyword>
<dbReference type="EMBL" id="MU858111">
    <property type="protein sequence ID" value="KAK4213298.1"/>
    <property type="molecule type" value="Genomic_DNA"/>
</dbReference>
<sequence length="624" mass="68688">MSGFEVAGIVLGSIPLLISALEHYGDGVRTIQKWRKYESELRSVVRNLKTERVKLLNVCEKLLDGLVPASMVDTMVEDPFGELWQEQEIKRKIGSAAIDEAMEKLNTEGSSVMRELKRVTFMFKRPAYTELLSTIRDGVSSLESLTIMSIDLEPKRRARSDVRFLSILRGLSSSLYRAVSSSLACACKHKVLMRLSTWSADITPEHDEEDIIQDLKFRLALSSESGRSAAPNNPQEQSTENSQTISWEEILLQANTVPQRHAATDSSAALSRAIAGCAPVRPATKRLKSVSFASFKSTTVTTATKSSTLVSTAQRNKSAQQQAEEAPLISNLMSKMTIEVTSLALSSVDSGLDLCGQLRKALGAQSQQEKVDCYGVVFDPDAGSKSETRRSYTVYPVPKLMAEPSSSWRVVSLREVLEGKDGLPPLGYRNRLQLAVFIARSVLQLYKTAWLPETPSSRNVFFVIQNLKKDGRDSFLSSSYYVHAFVMAGSSGGTSGKNEQSGFMPLIRNPTLLALGVLLIELEKNKTLDSMRLPEEVFGGGENKTGGGARNLVSDYMTAQRLLKEVEQTRSNYGSAVRRCLDCEFRTGGGTGTEFGKLDLESEDLRQEVYAGVVALLEEDLGRI</sequence>
<feature type="signal peptide" evidence="1">
    <location>
        <begin position="1"/>
        <end position="20"/>
    </location>
</feature>
<keyword evidence="4" id="KW-1185">Reference proteome</keyword>
<dbReference type="PANTHER" id="PTHR35186">
    <property type="entry name" value="ANK_REP_REGION DOMAIN-CONTAINING PROTEIN"/>
    <property type="match status" value="1"/>
</dbReference>
<gene>
    <name evidence="3" type="ORF">QBC37DRAFT_440899</name>
</gene>
<reference evidence="3" key="1">
    <citation type="journal article" date="2023" name="Mol. Phylogenet. Evol.">
        <title>Genome-scale phylogeny and comparative genomics of the fungal order Sordariales.</title>
        <authorList>
            <person name="Hensen N."/>
            <person name="Bonometti L."/>
            <person name="Westerberg I."/>
            <person name="Brannstrom I.O."/>
            <person name="Guillou S."/>
            <person name="Cros-Aarteil S."/>
            <person name="Calhoun S."/>
            <person name="Haridas S."/>
            <person name="Kuo A."/>
            <person name="Mondo S."/>
            <person name="Pangilinan J."/>
            <person name="Riley R."/>
            <person name="LaButti K."/>
            <person name="Andreopoulos B."/>
            <person name="Lipzen A."/>
            <person name="Chen C."/>
            <person name="Yan M."/>
            <person name="Daum C."/>
            <person name="Ng V."/>
            <person name="Clum A."/>
            <person name="Steindorff A."/>
            <person name="Ohm R.A."/>
            <person name="Martin F."/>
            <person name="Silar P."/>
            <person name="Natvig D.O."/>
            <person name="Lalanne C."/>
            <person name="Gautier V."/>
            <person name="Ament-Velasquez S.L."/>
            <person name="Kruys A."/>
            <person name="Hutchinson M.I."/>
            <person name="Powell A.J."/>
            <person name="Barry K."/>
            <person name="Miller A.N."/>
            <person name="Grigoriev I.V."/>
            <person name="Debuchy R."/>
            <person name="Gladieux P."/>
            <person name="Hiltunen Thoren M."/>
            <person name="Johannesson H."/>
        </authorList>
    </citation>
    <scope>NUCLEOTIDE SEQUENCE</scope>
    <source>
        <strain evidence="3">PSN293</strain>
    </source>
</reference>
<feature type="chain" id="PRO_5043009340" description="DUF7580 domain-containing protein" evidence="1">
    <location>
        <begin position="21"/>
        <end position="624"/>
    </location>
</feature>
<comment type="caution">
    <text evidence="3">The sequence shown here is derived from an EMBL/GenBank/DDBJ whole genome shotgun (WGS) entry which is preliminary data.</text>
</comment>
<dbReference type="Pfam" id="PF24476">
    <property type="entry name" value="DUF7580"/>
    <property type="match status" value="1"/>
</dbReference>
<evidence type="ECO:0000313" key="4">
    <source>
        <dbReference type="Proteomes" id="UP001301769"/>
    </source>
</evidence>
<reference evidence="3" key="2">
    <citation type="submission" date="2023-05" db="EMBL/GenBank/DDBJ databases">
        <authorList>
            <consortium name="Lawrence Berkeley National Laboratory"/>
            <person name="Steindorff A."/>
            <person name="Hensen N."/>
            <person name="Bonometti L."/>
            <person name="Westerberg I."/>
            <person name="Brannstrom I.O."/>
            <person name="Guillou S."/>
            <person name="Cros-Aarteil S."/>
            <person name="Calhoun S."/>
            <person name="Haridas S."/>
            <person name="Kuo A."/>
            <person name="Mondo S."/>
            <person name="Pangilinan J."/>
            <person name="Riley R."/>
            <person name="Labutti K."/>
            <person name="Andreopoulos B."/>
            <person name="Lipzen A."/>
            <person name="Chen C."/>
            <person name="Yanf M."/>
            <person name="Daum C."/>
            <person name="Ng V."/>
            <person name="Clum A."/>
            <person name="Ohm R."/>
            <person name="Martin F."/>
            <person name="Silar P."/>
            <person name="Natvig D."/>
            <person name="Lalanne C."/>
            <person name="Gautier V."/>
            <person name="Ament-Velasquez S.L."/>
            <person name="Kruys A."/>
            <person name="Hutchinson M.I."/>
            <person name="Powell A.J."/>
            <person name="Barry K."/>
            <person name="Miller A.N."/>
            <person name="Grigoriev I.V."/>
            <person name="Debuchy R."/>
            <person name="Gladieux P."/>
            <person name="Thoren M.H."/>
            <person name="Johannesson H."/>
        </authorList>
    </citation>
    <scope>NUCLEOTIDE SEQUENCE</scope>
    <source>
        <strain evidence="3">PSN293</strain>
    </source>
</reference>
<protein>
    <recommendedName>
        <fullName evidence="2">DUF7580 domain-containing protein</fullName>
    </recommendedName>
</protein>
<evidence type="ECO:0000259" key="2">
    <source>
        <dbReference type="Pfam" id="PF24476"/>
    </source>
</evidence>
<dbReference type="Proteomes" id="UP001301769">
    <property type="component" value="Unassembled WGS sequence"/>
</dbReference>
<organism evidence="3 4">
    <name type="scientific">Rhypophila decipiens</name>
    <dbReference type="NCBI Taxonomy" id="261697"/>
    <lineage>
        <taxon>Eukaryota</taxon>
        <taxon>Fungi</taxon>
        <taxon>Dikarya</taxon>
        <taxon>Ascomycota</taxon>
        <taxon>Pezizomycotina</taxon>
        <taxon>Sordariomycetes</taxon>
        <taxon>Sordariomycetidae</taxon>
        <taxon>Sordariales</taxon>
        <taxon>Naviculisporaceae</taxon>
        <taxon>Rhypophila</taxon>
    </lineage>
</organism>
<dbReference type="AlphaFoldDB" id="A0AAN6Y6Y7"/>
<accession>A0AAN6Y6Y7</accession>